<evidence type="ECO:0000313" key="3">
    <source>
        <dbReference type="WBParaSite" id="ASIM_0002113101-mRNA-1"/>
    </source>
</evidence>
<evidence type="ECO:0000313" key="1">
    <source>
        <dbReference type="EMBL" id="VDK77492.1"/>
    </source>
</evidence>
<dbReference type="WBParaSite" id="ASIM_0002113101-mRNA-1">
    <property type="protein sequence ID" value="ASIM_0002113101-mRNA-1"/>
    <property type="gene ID" value="ASIM_0002113101"/>
</dbReference>
<evidence type="ECO:0000313" key="2">
    <source>
        <dbReference type="Proteomes" id="UP000267096"/>
    </source>
</evidence>
<dbReference type="EMBL" id="UYRR01039818">
    <property type="protein sequence ID" value="VDK77492.1"/>
    <property type="molecule type" value="Genomic_DNA"/>
</dbReference>
<protein>
    <submittedName>
        <fullName evidence="3">HECT domain-containing protein</fullName>
    </submittedName>
</protein>
<accession>A0A0M3KJF7</accession>
<reference evidence="1 2" key="2">
    <citation type="submission" date="2018-11" db="EMBL/GenBank/DDBJ databases">
        <authorList>
            <consortium name="Pathogen Informatics"/>
        </authorList>
    </citation>
    <scope>NUCLEOTIDE SEQUENCE [LARGE SCALE GENOMIC DNA]</scope>
</reference>
<gene>
    <name evidence="1" type="ORF">ASIM_LOCUS20508</name>
</gene>
<proteinExistence type="predicted"/>
<reference evidence="3" key="1">
    <citation type="submission" date="2017-02" db="UniProtKB">
        <authorList>
            <consortium name="WormBaseParasite"/>
        </authorList>
    </citation>
    <scope>IDENTIFICATION</scope>
</reference>
<dbReference type="AlphaFoldDB" id="A0A0M3KJF7"/>
<keyword evidence="2" id="KW-1185">Reference proteome</keyword>
<name>A0A0M3KJF7_ANISI</name>
<sequence>MCSGVPFHQVIIEENAFSTKEFLALLDEIVRLNITSDAAPNRKTLQYLSQANFEQHFRDYIGRVVGGGVDESGQFHLALPSNQMSGHHNIEPIERVLYEIKADNVTVEQLEDGVVSHFLQNTTAGERLRKHWQNVAEVRSRIDLIEWLYSVVKYFPLSEQCANKYIEHRTSDTKTFKVSYRSFCFVIAHLSVGM</sequence>
<organism evidence="3">
    <name type="scientific">Anisakis simplex</name>
    <name type="common">Herring worm</name>
    <dbReference type="NCBI Taxonomy" id="6269"/>
    <lineage>
        <taxon>Eukaryota</taxon>
        <taxon>Metazoa</taxon>
        <taxon>Ecdysozoa</taxon>
        <taxon>Nematoda</taxon>
        <taxon>Chromadorea</taxon>
        <taxon>Rhabditida</taxon>
        <taxon>Spirurina</taxon>
        <taxon>Ascaridomorpha</taxon>
        <taxon>Ascaridoidea</taxon>
        <taxon>Anisakidae</taxon>
        <taxon>Anisakis</taxon>
        <taxon>Anisakis simplex complex</taxon>
    </lineage>
</organism>
<dbReference type="Proteomes" id="UP000267096">
    <property type="component" value="Unassembled WGS sequence"/>
</dbReference>